<dbReference type="EMBL" id="CP049838">
    <property type="protein sequence ID" value="QJS99581.1"/>
    <property type="molecule type" value="Genomic_DNA"/>
</dbReference>
<dbReference type="EC" id="2.7.11.1" evidence="1"/>
<dbReference type="InterPro" id="IPR000719">
    <property type="entry name" value="Prot_kinase_dom"/>
</dbReference>
<accession>A0A6M4WID1</accession>
<protein>
    <recommendedName>
        <fullName evidence="1">non-specific serine/threonine protein kinase</fullName>
        <ecNumber evidence="1">2.7.11.1</ecNumber>
    </recommendedName>
</protein>
<keyword evidence="5" id="KW-0067">ATP-binding</keyword>
<dbReference type="Pfam" id="PF00069">
    <property type="entry name" value="Pkinase"/>
    <property type="match status" value="1"/>
</dbReference>
<evidence type="ECO:0000259" key="7">
    <source>
        <dbReference type="PROSITE" id="PS50011"/>
    </source>
</evidence>
<evidence type="ECO:0000256" key="6">
    <source>
        <dbReference type="SAM" id="MobiDB-lite"/>
    </source>
</evidence>
<dbReference type="GO" id="GO:0004674">
    <property type="term" value="F:protein serine/threonine kinase activity"/>
    <property type="evidence" value="ECO:0007669"/>
    <property type="project" value="UniProtKB-KW"/>
</dbReference>
<keyword evidence="9" id="KW-1185">Reference proteome</keyword>
<proteinExistence type="predicted"/>
<feature type="domain" description="Protein kinase" evidence="7">
    <location>
        <begin position="1"/>
        <end position="281"/>
    </location>
</feature>
<dbReference type="PANTHER" id="PTHR43671">
    <property type="entry name" value="SERINE/THREONINE-PROTEIN KINASE NEK"/>
    <property type="match status" value="1"/>
</dbReference>
<dbReference type="GO" id="GO:0005524">
    <property type="term" value="F:ATP binding"/>
    <property type="evidence" value="ECO:0007669"/>
    <property type="project" value="UniProtKB-KW"/>
</dbReference>
<dbReference type="Proteomes" id="UP000502665">
    <property type="component" value="Chromosome"/>
</dbReference>
<gene>
    <name evidence="8" type="ORF">G9272_04030</name>
</gene>
<dbReference type="SUPFAM" id="SSF56112">
    <property type="entry name" value="Protein kinase-like (PK-like)"/>
    <property type="match status" value="1"/>
</dbReference>
<dbReference type="Gene3D" id="1.10.510.10">
    <property type="entry name" value="Transferase(Phosphotransferase) domain 1"/>
    <property type="match status" value="1"/>
</dbReference>
<dbReference type="SMART" id="SM00220">
    <property type="entry name" value="S_TKc"/>
    <property type="match status" value="1"/>
</dbReference>
<dbReference type="PANTHER" id="PTHR43671:SF13">
    <property type="entry name" value="SERINE_THREONINE-PROTEIN KINASE NEK2"/>
    <property type="match status" value="1"/>
</dbReference>
<keyword evidence="4 8" id="KW-0418">Kinase</keyword>
<feature type="compositionally biased region" description="Low complexity" evidence="6">
    <location>
        <begin position="339"/>
        <end position="350"/>
    </location>
</feature>
<dbReference type="InterPro" id="IPR050660">
    <property type="entry name" value="NEK_Ser/Thr_kinase"/>
</dbReference>
<feature type="compositionally biased region" description="Pro residues" evidence="6">
    <location>
        <begin position="360"/>
        <end position="371"/>
    </location>
</feature>
<evidence type="ECO:0000256" key="4">
    <source>
        <dbReference type="ARBA" id="ARBA00022777"/>
    </source>
</evidence>
<feature type="region of interest" description="Disordered" evidence="6">
    <location>
        <begin position="328"/>
        <end position="387"/>
    </location>
</feature>
<name>A0A6M4WID1_9ACTN</name>
<organism evidence="8 9">
    <name type="scientific">Streptomyces asoensis</name>
    <dbReference type="NCBI Taxonomy" id="249586"/>
    <lineage>
        <taxon>Bacteria</taxon>
        <taxon>Bacillati</taxon>
        <taxon>Actinomycetota</taxon>
        <taxon>Actinomycetes</taxon>
        <taxon>Kitasatosporales</taxon>
        <taxon>Streptomycetaceae</taxon>
        <taxon>Streptomyces</taxon>
    </lineage>
</organism>
<evidence type="ECO:0000256" key="3">
    <source>
        <dbReference type="ARBA" id="ARBA00022741"/>
    </source>
</evidence>
<sequence length="545" mass="58199">MAMVKTHVSTHELVAGRYRLLDVVHRETNRVGWYGEYVEDTGASRPCLVTRIGLPAGQGEEKARQAADRVVRMSETMARLCPGRIAAVVDAVEEAGSLWTVTEWIDGLPLSQLLEQKGAFSPAKAAAIGLELLDVLEVAHGEGITHGELSPGQVFVRARGPLVLTGFGLAGATLAPRVAAPAYASPEQARDDRIGPAADLWALGAILYTMVEGRPPYRDRDRPESTLKGVDRLPLRTPLRAGSLTQTVQGLLRKDSRERLTRTVVRQSLTRVLDEDPHAVMQAPRLKRACVAARYVGPQWSGRAMAAGTALAVVTVAVAALAVTHQLPDTDDTAGGGAQARPSASAAAPGEDAGERDPATPTPTPTAPGSPSPSTSPESSPSAPATADALPEGYRVYRAPEGFSVALPKGWKPLETTRGADRAYRVTFGATGDPRTLAVTYSESAGPDPVAVWREDVEPNLKKDDGFRRLGDIEATTYQGYKAADMEWLVDVDGAQVRTFGRGFLLGGQRSFSLRWTTPAADWDKSASREALDTFLRTFRPGSAA</sequence>
<feature type="compositionally biased region" description="Low complexity" evidence="6">
    <location>
        <begin position="372"/>
        <end position="387"/>
    </location>
</feature>
<evidence type="ECO:0000313" key="9">
    <source>
        <dbReference type="Proteomes" id="UP000502665"/>
    </source>
</evidence>
<keyword evidence="8" id="KW-0723">Serine/threonine-protein kinase</keyword>
<evidence type="ECO:0000256" key="5">
    <source>
        <dbReference type="ARBA" id="ARBA00022840"/>
    </source>
</evidence>
<dbReference type="RefSeq" id="WP_171395233.1">
    <property type="nucleotide sequence ID" value="NZ_CP049838.1"/>
</dbReference>
<evidence type="ECO:0000313" key="8">
    <source>
        <dbReference type="EMBL" id="QJS99581.1"/>
    </source>
</evidence>
<dbReference type="Gene3D" id="3.40.1000.10">
    <property type="entry name" value="Mog1/PsbP, alpha/beta/alpha sandwich"/>
    <property type="match status" value="1"/>
</dbReference>
<evidence type="ECO:0000256" key="1">
    <source>
        <dbReference type="ARBA" id="ARBA00012513"/>
    </source>
</evidence>
<evidence type="ECO:0000256" key="2">
    <source>
        <dbReference type="ARBA" id="ARBA00022679"/>
    </source>
</evidence>
<dbReference type="AlphaFoldDB" id="A0A6M4WID1"/>
<keyword evidence="3" id="KW-0547">Nucleotide-binding</keyword>
<reference evidence="8" key="1">
    <citation type="submission" date="2020-03" db="EMBL/GenBank/DDBJ databases">
        <title>Molecular networking-based the target discovery of potent antiproliferative macrolactams: 5/6/7/16 polycyclic ansamycins and glycosylated trienomycin from Streptomyces cacaoi subsp. asoensis.</title>
        <authorList>
            <person name="Liu L.-L."/>
        </authorList>
    </citation>
    <scope>NUCLEOTIDE SEQUENCE [LARGE SCALE GENOMIC DNA]</scope>
    <source>
        <strain evidence="8">H2S5</strain>
    </source>
</reference>
<dbReference type="PROSITE" id="PS50011">
    <property type="entry name" value="PROTEIN_KINASE_DOM"/>
    <property type="match status" value="1"/>
</dbReference>
<dbReference type="CDD" id="cd14014">
    <property type="entry name" value="STKc_PknB_like"/>
    <property type="match status" value="1"/>
</dbReference>
<keyword evidence="2" id="KW-0808">Transferase</keyword>
<dbReference type="InterPro" id="IPR011009">
    <property type="entry name" value="Kinase-like_dom_sf"/>
</dbReference>